<dbReference type="PANTHER" id="PTHR32479:SF20">
    <property type="entry name" value="GLYCOLATE OXIDASE IRON-SULFUR SUBUNIT"/>
    <property type="match status" value="1"/>
</dbReference>
<reference evidence="8 9" key="1">
    <citation type="submission" date="2017-04" db="EMBL/GenBank/DDBJ databases">
        <title>Complete genome sequence of the Campylobacter cuniculorum type strain LMG24588.</title>
        <authorList>
            <person name="Miller W.G."/>
            <person name="Yee E."/>
            <person name="Revez J."/>
            <person name="Bono J.L."/>
            <person name="Rossi M."/>
        </authorList>
    </citation>
    <scope>NUCLEOTIDE SEQUENCE [LARGE SCALE GENOMIC DNA]</scope>
    <source>
        <strain evidence="8 9">LMG 24588</strain>
    </source>
</reference>
<keyword evidence="3" id="KW-0677">Repeat</keyword>
<dbReference type="Pfam" id="PF13183">
    <property type="entry name" value="Fer4_8"/>
    <property type="match status" value="1"/>
</dbReference>
<dbReference type="Gene3D" id="1.10.1060.10">
    <property type="entry name" value="Alpha-helical ferredoxin"/>
    <property type="match status" value="1"/>
</dbReference>
<dbReference type="GO" id="GO:0046872">
    <property type="term" value="F:metal ion binding"/>
    <property type="evidence" value="ECO:0007669"/>
    <property type="project" value="UniProtKB-UniRule"/>
</dbReference>
<feature type="domain" description="4Fe-4S ferredoxin-type" evidence="7">
    <location>
        <begin position="1"/>
        <end position="30"/>
    </location>
</feature>
<accession>A0A1W6BWC6</accession>
<dbReference type="RefSeq" id="WP_027306182.1">
    <property type="nucleotide sequence ID" value="NZ_CP020867.1"/>
</dbReference>
<evidence type="ECO:0000256" key="3">
    <source>
        <dbReference type="ARBA" id="ARBA00022737"/>
    </source>
</evidence>
<dbReference type="STRING" id="1121267.CCUN_0747"/>
<evidence type="ECO:0000313" key="8">
    <source>
        <dbReference type="EMBL" id="ARJ56365.1"/>
    </source>
</evidence>
<comment type="function">
    <text evidence="6">Component of a complex that catalyzes the oxidation of glycolate to glyoxylate.</text>
</comment>
<dbReference type="Pfam" id="PF02754">
    <property type="entry name" value="CCG"/>
    <property type="match status" value="2"/>
</dbReference>
<protein>
    <recommendedName>
        <fullName evidence="6">Glycolate oxidase iron-sulfur subunit</fullName>
        <ecNumber evidence="6">1.1.99.14</ecNumber>
    </recommendedName>
</protein>
<evidence type="ECO:0000313" key="9">
    <source>
        <dbReference type="Proteomes" id="UP000192902"/>
    </source>
</evidence>
<keyword evidence="4 6" id="KW-0408">Iron</keyword>
<dbReference type="GO" id="GO:0019154">
    <property type="term" value="F:glycolate dehydrogenase activity"/>
    <property type="evidence" value="ECO:0007669"/>
    <property type="project" value="UniProtKB-EC"/>
</dbReference>
<dbReference type="InterPro" id="IPR017896">
    <property type="entry name" value="4Fe4S_Fe-S-bd"/>
</dbReference>
<dbReference type="InterPro" id="IPR004017">
    <property type="entry name" value="Cys_rich_dom"/>
</dbReference>
<dbReference type="PROSITE" id="PS51379">
    <property type="entry name" value="4FE4S_FER_2"/>
    <property type="match status" value="2"/>
</dbReference>
<evidence type="ECO:0000256" key="6">
    <source>
        <dbReference type="PIRNR" id="PIRNR000139"/>
    </source>
</evidence>
<proteinExistence type="predicted"/>
<dbReference type="AlphaFoldDB" id="A0A1W6BWC6"/>
<evidence type="ECO:0000256" key="5">
    <source>
        <dbReference type="ARBA" id="ARBA00023014"/>
    </source>
</evidence>
<evidence type="ECO:0000256" key="4">
    <source>
        <dbReference type="ARBA" id="ARBA00023004"/>
    </source>
</evidence>
<dbReference type="EC" id="1.1.99.14" evidence="6"/>
<keyword evidence="6" id="KW-0813">Transport</keyword>
<evidence type="ECO:0000259" key="7">
    <source>
        <dbReference type="PROSITE" id="PS51379"/>
    </source>
</evidence>
<sequence>MNFKELSDACVKCGKCIPTCTIHEINSDESTSPRGFLDLLAAYKEGNIELDKEAKKIFESCFLCTNCVEVCPSHLKVDNAIEAVRYDLAKKFGIAWYKKIILFLLRKRRILDIVAKFGFVLQSCAFKIQKPLDINSKENLGKNLGMKARFSLPFVKKGRLLSSLTQTSFLNQNSEFIDNGGEKTLGFFVGCLSNYFYTDTANSVLKIAQKLKINVDLMKEQVCCGAPHFFTGDFKSVEILAKKNIEYFEKKLQTLEAIIVPEATCSAMLNVDLEHFFMMQGQEDWAKRAKKISSKIHLATWYFYKNTELLKLLNQKQRRDICLTYHDPCHAKKMQGVFKEPRELLKANYRFVEMEDSNACCGFGGVTMQMDYYDKALSVGLKKAKMIDESGAQIVSAECSACRMQISNSLEQNKSKVIFKNPLELIAKALDESAF</sequence>
<comment type="cofactor">
    <cofactor evidence="6">
        <name>[4Fe-4S] cluster</name>
        <dbReference type="ChEBI" id="CHEBI:49883"/>
    </cofactor>
    <text evidence="6">Binds 2 [4Fe-4S] clusters.</text>
</comment>
<keyword evidence="2 6" id="KW-0479">Metal-binding</keyword>
<dbReference type="eggNOG" id="COG0247">
    <property type="taxonomic scope" value="Bacteria"/>
</dbReference>
<organism evidence="8 9">
    <name type="scientific">Campylobacter cuniculorum DSM 23162 = LMG 24588</name>
    <dbReference type="NCBI Taxonomy" id="1121267"/>
    <lineage>
        <taxon>Bacteria</taxon>
        <taxon>Pseudomonadati</taxon>
        <taxon>Campylobacterota</taxon>
        <taxon>Epsilonproteobacteria</taxon>
        <taxon>Campylobacterales</taxon>
        <taxon>Campylobacteraceae</taxon>
        <taxon>Campylobacter</taxon>
    </lineage>
</organism>
<dbReference type="Proteomes" id="UP000192902">
    <property type="component" value="Chromosome"/>
</dbReference>
<name>A0A1W6BWC6_9BACT</name>
<dbReference type="GO" id="GO:0051539">
    <property type="term" value="F:4 iron, 4 sulfur cluster binding"/>
    <property type="evidence" value="ECO:0007669"/>
    <property type="project" value="UniProtKB-UniRule"/>
</dbReference>
<dbReference type="InterPro" id="IPR009051">
    <property type="entry name" value="Helical_ferredxn"/>
</dbReference>
<evidence type="ECO:0000256" key="1">
    <source>
        <dbReference type="ARBA" id="ARBA00022485"/>
    </source>
</evidence>
<dbReference type="EMBL" id="CP020867">
    <property type="protein sequence ID" value="ARJ56365.1"/>
    <property type="molecule type" value="Genomic_DNA"/>
</dbReference>
<dbReference type="OrthoDB" id="9770306at2"/>
<dbReference type="InterPro" id="IPR017900">
    <property type="entry name" value="4Fe4S_Fe_S_CS"/>
</dbReference>
<dbReference type="InterPro" id="IPR012257">
    <property type="entry name" value="Glc_ox_4Fe-4S"/>
</dbReference>
<comment type="catalytic activity">
    <reaction evidence="6">
        <text>(R)-lactate + A = pyruvate + AH2</text>
        <dbReference type="Rhea" id="RHEA:15089"/>
        <dbReference type="ChEBI" id="CHEBI:13193"/>
        <dbReference type="ChEBI" id="CHEBI:15361"/>
        <dbReference type="ChEBI" id="CHEBI:16004"/>
        <dbReference type="ChEBI" id="CHEBI:17499"/>
    </reaction>
</comment>
<keyword evidence="5 6" id="KW-0411">Iron-sulfur</keyword>
<feature type="domain" description="4Fe-4S ferredoxin-type" evidence="7">
    <location>
        <begin position="52"/>
        <end position="80"/>
    </location>
</feature>
<evidence type="ECO:0000256" key="2">
    <source>
        <dbReference type="ARBA" id="ARBA00022723"/>
    </source>
</evidence>
<dbReference type="SUPFAM" id="SSF46548">
    <property type="entry name" value="alpha-helical ferredoxin"/>
    <property type="match status" value="1"/>
</dbReference>
<dbReference type="PROSITE" id="PS00198">
    <property type="entry name" value="4FE4S_FER_1"/>
    <property type="match status" value="1"/>
</dbReference>
<gene>
    <name evidence="8" type="ORF">CCUN_0747</name>
</gene>
<dbReference type="PANTHER" id="PTHR32479">
    <property type="entry name" value="GLYCOLATE OXIDASE IRON-SULFUR SUBUNIT"/>
    <property type="match status" value="1"/>
</dbReference>
<comment type="catalytic activity">
    <reaction evidence="6">
        <text>glycolate + A = glyoxylate + AH2</text>
        <dbReference type="Rhea" id="RHEA:21264"/>
        <dbReference type="ChEBI" id="CHEBI:13193"/>
        <dbReference type="ChEBI" id="CHEBI:17499"/>
        <dbReference type="ChEBI" id="CHEBI:29805"/>
        <dbReference type="ChEBI" id="CHEBI:36655"/>
        <dbReference type="EC" id="1.1.99.14"/>
    </reaction>
</comment>
<dbReference type="KEGG" id="ccun:CCUN_0747"/>
<keyword evidence="1 6" id="KW-0004">4Fe-4S</keyword>
<keyword evidence="6" id="KW-0249">Electron transport</keyword>
<dbReference type="PIRSF" id="PIRSF000139">
    <property type="entry name" value="Glc_ox_4Fe-4S"/>
    <property type="match status" value="1"/>
</dbReference>